<dbReference type="AlphaFoldDB" id="A0A7U2F4I5"/>
<dbReference type="Pfam" id="PF00135">
    <property type="entry name" value="COesterase"/>
    <property type="match status" value="1"/>
</dbReference>
<dbReference type="PROSITE" id="PS00941">
    <property type="entry name" value="CARBOXYLESTERASE_B_2"/>
    <property type="match status" value="1"/>
</dbReference>
<organism evidence="7 8">
    <name type="scientific">Phaeosphaeria nodorum (strain SN15 / ATCC MYA-4574 / FGSC 10173)</name>
    <name type="common">Glume blotch fungus</name>
    <name type="synonym">Parastagonospora nodorum</name>
    <dbReference type="NCBI Taxonomy" id="321614"/>
    <lineage>
        <taxon>Eukaryota</taxon>
        <taxon>Fungi</taxon>
        <taxon>Dikarya</taxon>
        <taxon>Ascomycota</taxon>
        <taxon>Pezizomycotina</taxon>
        <taxon>Dothideomycetes</taxon>
        <taxon>Pleosporomycetidae</taxon>
        <taxon>Pleosporales</taxon>
        <taxon>Pleosporineae</taxon>
        <taxon>Phaeosphaeriaceae</taxon>
        <taxon>Parastagonospora</taxon>
    </lineage>
</organism>
<feature type="active site" description="Charge relay system" evidence="4">
    <location>
        <position position="344"/>
    </location>
</feature>
<gene>
    <name evidence="7" type="ORF">JI435_014150</name>
</gene>
<dbReference type="InterPro" id="IPR019819">
    <property type="entry name" value="Carboxylesterase_B_CS"/>
</dbReference>
<feature type="chain" id="PRO_5031229954" description="Carboxylesterase type B domain-containing protein" evidence="5">
    <location>
        <begin position="22"/>
        <end position="567"/>
    </location>
</feature>
<dbReference type="GO" id="GO:0004104">
    <property type="term" value="F:cholinesterase activity"/>
    <property type="evidence" value="ECO:0007669"/>
    <property type="project" value="InterPro"/>
</dbReference>
<feature type="active site" description="Charge relay system" evidence="4">
    <location>
        <position position="440"/>
    </location>
</feature>
<dbReference type="InterPro" id="IPR050654">
    <property type="entry name" value="AChE-related_enzymes"/>
</dbReference>
<keyword evidence="8" id="KW-1185">Reference proteome</keyword>
<keyword evidence="3" id="KW-1015">Disulfide bond</keyword>
<dbReference type="VEuPathDB" id="FungiDB:JI435_014150"/>
<evidence type="ECO:0000313" key="7">
    <source>
        <dbReference type="EMBL" id="QRC96500.1"/>
    </source>
</evidence>
<name>A0A7U2F4I5_PHANO</name>
<dbReference type="PANTHER" id="PTHR43918:SF4">
    <property type="entry name" value="CARBOXYLIC ESTER HYDROLASE"/>
    <property type="match status" value="1"/>
</dbReference>
<dbReference type="PRINTS" id="PR00878">
    <property type="entry name" value="CHOLNESTRASE"/>
</dbReference>
<dbReference type="EMBL" id="CP069028">
    <property type="protein sequence ID" value="QRC96500.1"/>
    <property type="molecule type" value="Genomic_DNA"/>
</dbReference>
<feature type="signal peptide" evidence="5">
    <location>
        <begin position="1"/>
        <end position="21"/>
    </location>
</feature>
<evidence type="ECO:0000256" key="5">
    <source>
        <dbReference type="SAM" id="SignalP"/>
    </source>
</evidence>
<sequence length="567" mass="60814">MRALPRHLFVLLGSTIPLALSHCHNAPTATIGAGLIVGKSTSLPAALGPVNQFLGVPFAKSPPERFAPPQPHSRFHTPVNATAFKPACMQQFRYPLASSRFTQSVFNNPPVEESEDCLYLNVYAPSAPAGGLGRAVMFWIFGGSLQFGTGGIPIYDGTSFAAYEDVIVVTTNYRTNIFGFPGSTELPITERNVGFLDQRSALDWVQRNIHAFGGDPTKVTMFGESAGGFSIDTHLTSYDEDSVPPFRAAILQSGQYTYRSVPNADSTIAWNNVTTQLGCPGVYGSNLTCVRAANASTIQNIINTNTLISAPVVDNATFVSDPAQRRLSRNIARIPVLGGTNAQEGRLFTVNQTNLTTFLQNTFKNFSNLIPAIRDAYPLADSSNASQHDAIAQIYTELVFQCPQALWANATASIGIPTWRYYFNASFPNTQLFPDAGVWHASEVSVVFGTYATANTTTQEYALSQYMRSTWAKFAKNPYAGPGWNAVGSGAEGRVLEGAYDEVGGGVLKMGNESLIEGDWSLGVLGDVGDVKGSGVTVLPQSAVDARCELFRPLFEAVGGEGAIPPS</sequence>
<feature type="domain" description="Carboxylesterase type B" evidence="6">
    <location>
        <begin position="27"/>
        <end position="477"/>
    </location>
</feature>
<dbReference type="Proteomes" id="UP000663193">
    <property type="component" value="Chromosome 6"/>
</dbReference>
<keyword evidence="2" id="KW-0378">Hydrolase</keyword>
<evidence type="ECO:0000256" key="3">
    <source>
        <dbReference type="ARBA" id="ARBA00023157"/>
    </source>
</evidence>
<reference evidence="8" key="1">
    <citation type="journal article" date="2021" name="BMC Genomics">
        <title>Chromosome-level genome assembly and manually-curated proteome of model necrotroph Parastagonospora nodorum Sn15 reveals a genome-wide trove of candidate effector homologs, and redundancy of virulence-related functions within an accessory chromosome.</title>
        <authorList>
            <person name="Bertazzoni S."/>
            <person name="Jones D.A.B."/>
            <person name="Phan H.T."/>
            <person name="Tan K.-C."/>
            <person name="Hane J.K."/>
        </authorList>
    </citation>
    <scope>NUCLEOTIDE SEQUENCE [LARGE SCALE GENOMIC DNA]</scope>
    <source>
        <strain evidence="8">SN15 / ATCC MYA-4574 / FGSC 10173)</strain>
    </source>
</reference>
<dbReference type="PANTHER" id="PTHR43918">
    <property type="entry name" value="ACETYLCHOLINESTERASE"/>
    <property type="match status" value="1"/>
</dbReference>
<proteinExistence type="inferred from homology"/>
<feature type="active site" description="Acyl-ester intermediate" evidence="4">
    <location>
        <position position="225"/>
    </location>
</feature>
<accession>A0A7U2F4I5</accession>
<dbReference type="SUPFAM" id="SSF53474">
    <property type="entry name" value="alpha/beta-Hydrolases"/>
    <property type="match status" value="1"/>
</dbReference>
<evidence type="ECO:0000259" key="6">
    <source>
        <dbReference type="Pfam" id="PF00135"/>
    </source>
</evidence>
<evidence type="ECO:0000256" key="1">
    <source>
        <dbReference type="ARBA" id="ARBA00005964"/>
    </source>
</evidence>
<evidence type="ECO:0000313" key="8">
    <source>
        <dbReference type="Proteomes" id="UP000663193"/>
    </source>
</evidence>
<comment type="similarity">
    <text evidence="1">Belongs to the type-B carboxylesterase/lipase family.</text>
</comment>
<dbReference type="InterPro" id="IPR000997">
    <property type="entry name" value="Cholinesterase"/>
</dbReference>
<protein>
    <recommendedName>
        <fullName evidence="6">Carboxylesterase type B domain-containing protein</fullName>
    </recommendedName>
</protein>
<evidence type="ECO:0000256" key="2">
    <source>
        <dbReference type="ARBA" id="ARBA00022801"/>
    </source>
</evidence>
<dbReference type="InterPro" id="IPR002018">
    <property type="entry name" value="CarbesteraseB"/>
</dbReference>
<dbReference type="InterPro" id="IPR029058">
    <property type="entry name" value="AB_hydrolase_fold"/>
</dbReference>
<keyword evidence="5" id="KW-0732">Signal</keyword>
<dbReference type="Gene3D" id="3.40.50.1820">
    <property type="entry name" value="alpha/beta hydrolase"/>
    <property type="match status" value="1"/>
</dbReference>
<dbReference type="OrthoDB" id="408631at2759"/>
<evidence type="ECO:0000256" key="4">
    <source>
        <dbReference type="PIRSR" id="PIRSR600997-1"/>
    </source>
</evidence>